<dbReference type="RefSeq" id="WP_207910361.1">
    <property type="nucleotide sequence ID" value="NZ_CP042432.1"/>
</dbReference>
<gene>
    <name evidence="1" type="ORF">EDD80_11812</name>
</gene>
<evidence type="ECO:0008006" key="3">
    <source>
        <dbReference type="Google" id="ProtNLM"/>
    </source>
</evidence>
<organism evidence="1 2">
    <name type="scientific">Anseongella ginsenosidimutans</name>
    <dbReference type="NCBI Taxonomy" id="496056"/>
    <lineage>
        <taxon>Bacteria</taxon>
        <taxon>Pseudomonadati</taxon>
        <taxon>Bacteroidota</taxon>
        <taxon>Sphingobacteriia</taxon>
        <taxon>Sphingobacteriales</taxon>
        <taxon>Sphingobacteriaceae</taxon>
        <taxon>Anseongella</taxon>
    </lineage>
</organism>
<accession>A0A4R3KMG3</accession>
<evidence type="ECO:0000313" key="2">
    <source>
        <dbReference type="Proteomes" id="UP000295807"/>
    </source>
</evidence>
<keyword evidence="2" id="KW-1185">Reference proteome</keyword>
<protein>
    <recommendedName>
        <fullName evidence="3">Calcineurin-like phosphoesterase family protein</fullName>
    </recommendedName>
</protein>
<dbReference type="InterPro" id="IPR029052">
    <property type="entry name" value="Metallo-depent_PP-like"/>
</dbReference>
<dbReference type="AlphaFoldDB" id="A0A4R3KMG3"/>
<dbReference type="EMBL" id="SMAD01000018">
    <property type="protein sequence ID" value="TCS84743.1"/>
    <property type="molecule type" value="Genomic_DNA"/>
</dbReference>
<proteinExistence type="predicted"/>
<name>A0A4R3KMG3_9SPHI</name>
<evidence type="ECO:0000313" key="1">
    <source>
        <dbReference type="EMBL" id="TCS84743.1"/>
    </source>
</evidence>
<reference evidence="1 2" key="1">
    <citation type="submission" date="2019-03" db="EMBL/GenBank/DDBJ databases">
        <title>Genomic Encyclopedia of Type Strains, Phase IV (KMG-IV): sequencing the most valuable type-strain genomes for metagenomic binning, comparative biology and taxonomic classification.</title>
        <authorList>
            <person name="Goeker M."/>
        </authorList>
    </citation>
    <scope>NUCLEOTIDE SEQUENCE [LARGE SCALE GENOMIC DNA]</scope>
    <source>
        <strain evidence="1 2">DSM 21100</strain>
    </source>
</reference>
<comment type="caution">
    <text evidence="1">The sequence shown here is derived from an EMBL/GenBank/DDBJ whole genome shotgun (WGS) entry which is preliminary data.</text>
</comment>
<dbReference type="Proteomes" id="UP000295807">
    <property type="component" value="Unassembled WGS sequence"/>
</dbReference>
<sequence>MTIQYASDLHLEFQQNRELLKTNPLKPEGDVLLLAGDVVPFAAMDQHKDFFS</sequence>
<dbReference type="SUPFAM" id="SSF56300">
    <property type="entry name" value="Metallo-dependent phosphatases"/>
    <property type="match status" value="1"/>
</dbReference>